<dbReference type="InterPro" id="IPR004398">
    <property type="entry name" value="RNA_MeTrfase_RsmD"/>
</dbReference>
<sequence>MSKKYKYKKNIKIIGGKYGGQFLNSVHHLKVRPTNSQIKETLFNWLQKFIYNSTCLDCFSGSGNLSIESASRFAASVTSLEKNKKLFTNIQNTLHKLQIQNVHLKCVNTLKWLKKLGTPYDIIYLDPPFQKTKLLHNSIILLNKNNWIKKNSLIYIEKNKNFKNLKIPNNWKCIKNKNTGQVSYSLYKIKNI</sequence>
<dbReference type="NCBIfam" id="TIGR00095">
    <property type="entry name" value="16S rRNA (guanine(966)-N(2))-methyltransferase RsmD"/>
    <property type="match status" value="1"/>
</dbReference>
<evidence type="ECO:0000256" key="6">
    <source>
        <dbReference type="ARBA" id="ARBA00022679"/>
    </source>
</evidence>
<dbReference type="OrthoDB" id="9803017at2"/>
<evidence type="ECO:0000256" key="1">
    <source>
        <dbReference type="ARBA" id="ARBA00002649"/>
    </source>
</evidence>
<dbReference type="CDD" id="cd02440">
    <property type="entry name" value="AdoMet_MTases"/>
    <property type="match status" value="1"/>
</dbReference>
<dbReference type="EC" id="2.1.1.171" evidence="3 8"/>
<dbReference type="Proteomes" id="UP000243633">
    <property type="component" value="Chromosome 1"/>
</dbReference>
<dbReference type="RefSeq" id="WP_075472258.1">
    <property type="nucleotide sequence ID" value="NZ_CP135003.1"/>
</dbReference>
<evidence type="ECO:0000256" key="5">
    <source>
        <dbReference type="ARBA" id="ARBA00022603"/>
    </source>
</evidence>
<gene>
    <name evidence="9" type="primary">rsmD</name>
    <name evidence="9" type="ORF">BTSPAZIEG_0013</name>
</gene>
<comment type="similarity">
    <text evidence="2 8">Belongs to the methyltransferase superfamily. RsmD family.</text>
</comment>
<keyword evidence="6 8" id="KW-0808">Transferase</keyword>
<dbReference type="PANTHER" id="PTHR43542">
    <property type="entry name" value="METHYLTRANSFERASE"/>
    <property type="match status" value="1"/>
</dbReference>
<evidence type="ECO:0000256" key="8">
    <source>
        <dbReference type="PIRNR" id="PIRNR004553"/>
    </source>
</evidence>
<comment type="catalytic activity">
    <reaction evidence="7 8">
        <text>guanosine(966) in 16S rRNA + S-adenosyl-L-methionine = N(2)-methylguanosine(966) in 16S rRNA + S-adenosyl-L-homocysteine + H(+)</text>
        <dbReference type="Rhea" id="RHEA:23548"/>
        <dbReference type="Rhea" id="RHEA-COMP:10211"/>
        <dbReference type="Rhea" id="RHEA-COMP:10212"/>
        <dbReference type="ChEBI" id="CHEBI:15378"/>
        <dbReference type="ChEBI" id="CHEBI:57856"/>
        <dbReference type="ChEBI" id="CHEBI:59789"/>
        <dbReference type="ChEBI" id="CHEBI:74269"/>
        <dbReference type="ChEBI" id="CHEBI:74481"/>
        <dbReference type="EC" id="2.1.1.171"/>
    </reaction>
</comment>
<dbReference type="InterPro" id="IPR029063">
    <property type="entry name" value="SAM-dependent_MTases_sf"/>
</dbReference>
<keyword evidence="8" id="KW-0698">rRNA processing</keyword>
<dbReference type="GO" id="GO:0003676">
    <property type="term" value="F:nucleic acid binding"/>
    <property type="evidence" value="ECO:0007669"/>
    <property type="project" value="InterPro"/>
</dbReference>
<comment type="function">
    <text evidence="1 8">Specifically methylates the guanine in position 966 of 16S rRNA in the assembled 30S particle.</text>
</comment>
<reference evidence="10" key="1">
    <citation type="submission" date="2015-10" db="EMBL/GenBank/DDBJ databases">
        <authorList>
            <person name="Manzano-Marin A."/>
            <person name="Manzano-Marin A."/>
        </authorList>
    </citation>
    <scope>NUCLEOTIDE SEQUENCE [LARGE SCALE GENOMIC DNA]</scope>
    <source>
        <strain evidence="10">BTs</strain>
    </source>
</reference>
<protein>
    <recommendedName>
        <fullName evidence="4 8">Ribosomal RNA small subunit methyltransferase D</fullName>
        <ecNumber evidence="3 8">2.1.1.171</ecNumber>
    </recommendedName>
</protein>
<dbReference type="GO" id="GO:0052913">
    <property type="term" value="F:16S rRNA (guanine(966)-N(2))-methyltransferase activity"/>
    <property type="evidence" value="ECO:0007669"/>
    <property type="project" value="UniProtKB-EC"/>
</dbReference>
<organism evidence="9 10">
    <name type="scientific">Buchnera aphidicola subsp. Tuberolachnus salignus</name>
    <dbReference type="NCBI Taxonomy" id="98804"/>
    <lineage>
        <taxon>Bacteria</taxon>
        <taxon>Pseudomonadati</taxon>
        <taxon>Pseudomonadota</taxon>
        <taxon>Gammaproteobacteria</taxon>
        <taxon>Enterobacterales</taxon>
        <taxon>Erwiniaceae</taxon>
        <taxon>Buchnera</taxon>
    </lineage>
</organism>
<proteinExistence type="inferred from homology"/>
<keyword evidence="10" id="KW-1185">Reference proteome</keyword>
<dbReference type="PATRIC" id="fig|98804.3.peg.12"/>
<dbReference type="PIRSF" id="PIRSF004553">
    <property type="entry name" value="CHP00095"/>
    <property type="match status" value="1"/>
</dbReference>
<accession>A0A160SXT8</accession>
<evidence type="ECO:0000256" key="7">
    <source>
        <dbReference type="ARBA" id="ARBA00048326"/>
    </source>
</evidence>
<keyword evidence="8" id="KW-0949">S-adenosyl-L-methionine</keyword>
<dbReference type="STRING" id="98804.BTSPAZIEG_0013"/>
<keyword evidence="5 8" id="KW-0489">Methyltransferase</keyword>
<evidence type="ECO:0000256" key="2">
    <source>
        <dbReference type="ARBA" id="ARBA00005269"/>
    </source>
</evidence>
<dbReference type="PANTHER" id="PTHR43542:SF1">
    <property type="entry name" value="METHYLTRANSFERASE"/>
    <property type="match status" value="1"/>
</dbReference>
<evidence type="ECO:0000313" key="9">
    <source>
        <dbReference type="EMBL" id="CUR53004.1"/>
    </source>
</evidence>
<dbReference type="AlphaFoldDB" id="A0A160SXT8"/>
<dbReference type="Pfam" id="PF03602">
    <property type="entry name" value="Cons_hypoth95"/>
    <property type="match status" value="1"/>
</dbReference>
<dbReference type="PROSITE" id="PS00092">
    <property type="entry name" value="N6_MTASE"/>
    <property type="match status" value="1"/>
</dbReference>
<evidence type="ECO:0000256" key="3">
    <source>
        <dbReference type="ARBA" id="ARBA00012141"/>
    </source>
</evidence>
<evidence type="ECO:0000313" key="10">
    <source>
        <dbReference type="Proteomes" id="UP000243633"/>
    </source>
</evidence>
<name>A0A160SXT8_BUCTT</name>
<dbReference type="Gene3D" id="3.40.50.150">
    <property type="entry name" value="Vaccinia Virus protein VP39"/>
    <property type="match status" value="1"/>
</dbReference>
<evidence type="ECO:0000256" key="4">
    <source>
        <dbReference type="ARBA" id="ARBA00013682"/>
    </source>
</evidence>
<dbReference type="InterPro" id="IPR002052">
    <property type="entry name" value="DNA_methylase_N6_adenine_CS"/>
</dbReference>
<dbReference type="SUPFAM" id="SSF53335">
    <property type="entry name" value="S-adenosyl-L-methionine-dependent methyltransferases"/>
    <property type="match status" value="1"/>
</dbReference>
<dbReference type="EMBL" id="LN890285">
    <property type="protein sequence ID" value="CUR53004.1"/>
    <property type="molecule type" value="Genomic_DNA"/>
</dbReference>